<sequence length="134" mass="14646">MSMPRPIADSPMRHHELVVAVTGMADMSGESGRQAEEPATWRTLMEPHLLTTAQVSILSPSAPPWATLLLDWAPLVVNLLPLAAFPEIFSPPGGCTAKYASSTAHFLYFETSPLEQVLESDAGYFARSSRRLLH</sequence>
<gene>
    <name evidence="1" type="ORF">B0A54_07135</name>
</gene>
<comment type="caution">
    <text evidence="1">The sequence shown here is derived from an EMBL/GenBank/DDBJ whole genome shotgun (WGS) entry which is preliminary data.</text>
</comment>
<protein>
    <submittedName>
        <fullName evidence="1">Uncharacterized protein</fullName>
    </submittedName>
</protein>
<organism evidence="1 2">
    <name type="scientific">Friedmanniomyces endolithicus</name>
    <dbReference type="NCBI Taxonomy" id="329885"/>
    <lineage>
        <taxon>Eukaryota</taxon>
        <taxon>Fungi</taxon>
        <taxon>Dikarya</taxon>
        <taxon>Ascomycota</taxon>
        <taxon>Pezizomycotina</taxon>
        <taxon>Dothideomycetes</taxon>
        <taxon>Dothideomycetidae</taxon>
        <taxon>Mycosphaerellales</taxon>
        <taxon>Teratosphaeriaceae</taxon>
        <taxon>Friedmanniomyces</taxon>
    </lineage>
</organism>
<dbReference type="AlphaFoldDB" id="A0A4V5N989"/>
<dbReference type="Proteomes" id="UP000310066">
    <property type="component" value="Unassembled WGS sequence"/>
</dbReference>
<accession>A0A4V5N989</accession>
<dbReference type="EMBL" id="NAJP01000021">
    <property type="protein sequence ID" value="TKA42919.1"/>
    <property type="molecule type" value="Genomic_DNA"/>
</dbReference>
<evidence type="ECO:0000313" key="2">
    <source>
        <dbReference type="Proteomes" id="UP000310066"/>
    </source>
</evidence>
<evidence type="ECO:0000313" key="1">
    <source>
        <dbReference type="EMBL" id="TKA42919.1"/>
    </source>
</evidence>
<reference evidence="1 2" key="1">
    <citation type="submission" date="2017-03" db="EMBL/GenBank/DDBJ databases">
        <title>Genomes of endolithic fungi from Antarctica.</title>
        <authorList>
            <person name="Coleine C."/>
            <person name="Masonjones S."/>
            <person name="Stajich J.E."/>
        </authorList>
    </citation>
    <scope>NUCLEOTIDE SEQUENCE [LARGE SCALE GENOMIC DNA]</scope>
    <source>
        <strain evidence="1 2">CCFEE 5311</strain>
    </source>
</reference>
<name>A0A4V5N989_9PEZI</name>
<proteinExistence type="predicted"/>